<evidence type="ECO:0000256" key="3">
    <source>
        <dbReference type="ARBA" id="ARBA00022679"/>
    </source>
</evidence>
<dbReference type="Pfam" id="PF03942">
    <property type="entry name" value="DTW"/>
    <property type="match status" value="1"/>
</dbReference>
<dbReference type="HOGENOM" id="CLU_659626_0_0_1"/>
<dbReference type="Proteomes" id="UP000011087">
    <property type="component" value="Unassembled WGS sequence"/>
</dbReference>
<comment type="catalytic activity">
    <reaction evidence="11">
        <text>a uridine in tRNA + S-adenosyl-L-methionine = a 3-[(3S)-3-amino-3-carboxypropyl]uridine in tRNA + S-methyl-5'-thioadenosine + H(+)</text>
        <dbReference type="Rhea" id="RHEA:62432"/>
        <dbReference type="Rhea" id="RHEA-COMP:13339"/>
        <dbReference type="Rhea" id="RHEA-COMP:16092"/>
        <dbReference type="ChEBI" id="CHEBI:15378"/>
        <dbReference type="ChEBI" id="CHEBI:17509"/>
        <dbReference type="ChEBI" id="CHEBI:59789"/>
        <dbReference type="ChEBI" id="CHEBI:65315"/>
        <dbReference type="ChEBI" id="CHEBI:82930"/>
        <dbReference type="EC" id="2.5.1.25"/>
    </reaction>
</comment>
<gene>
    <name evidence="14" type="ORF">GUITHDRAFT_102549</name>
</gene>
<dbReference type="GeneID" id="17308444"/>
<dbReference type="RefSeq" id="XP_005838918.1">
    <property type="nucleotide sequence ID" value="XM_005838861.1"/>
</dbReference>
<dbReference type="InterPro" id="IPR051521">
    <property type="entry name" value="tRNA_Mod/Golgi_Maint"/>
</dbReference>
<dbReference type="PaxDb" id="55529-EKX51938"/>
<keyword evidence="5" id="KW-0819">tRNA processing</keyword>
<dbReference type="KEGG" id="gtt:GUITHDRAFT_102549"/>
<evidence type="ECO:0000256" key="12">
    <source>
        <dbReference type="SAM" id="MobiDB-lite"/>
    </source>
</evidence>
<dbReference type="PANTHER" id="PTHR15627">
    <property type="entry name" value="NATURAL KILLER CELL-SPECIFIC ANTIGEN KLIP1"/>
    <property type="match status" value="1"/>
</dbReference>
<evidence type="ECO:0000313" key="15">
    <source>
        <dbReference type="EnsemblProtists" id="EKX51938"/>
    </source>
</evidence>
<name>L1JV27_GUITC</name>
<evidence type="ECO:0000259" key="13">
    <source>
        <dbReference type="SMART" id="SM01144"/>
    </source>
</evidence>
<dbReference type="EnsemblProtists" id="EKX51938">
    <property type="protein sequence ID" value="EKX51938"/>
    <property type="gene ID" value="GUITHDRAFT_102549"/>
</dbReference>
<feature type="domain" description="DTW" evidence="13">
    <location>
        <begin position="18"/>
        <end position="214"/>
    </location>
</feature>
<comment type="subcellular location">
    <subcellularLocation>
        <location evidence="1">Nucleus</location>
    </subcellularLocation>
</comment>
<evidence type="ECO:0000256" key="10">
    <source>
        <dbReference type="ARBA" id="ARBA00042508"/>
    </source>
</evidence>
<organism evidence="14">
    <name type="scientific">Guillardia theta (strain CCMP2712)</name>
    <name type="common">Cryptophyte</name>
    <dbReference type="NCBI Taxonomy" id="905079"/>
    <lineage>
        <taxon>Eukaryota</taxon>
        <taxon>Cryptophyceae</taxon>
        <taxon>Pyrenomonadales</taxon>
        <taxon>Geminigeraceae</taxon>
        <taxon>Guillardia</taxon>
    </lineage>
</organism>
<dbReference type="InterPro" id="IPR005636">
    <property type="entry name" value="DTW"/>
</dbReference>
<evidence type="ECO:0000313" key="16">
    <source>
        <dbReference type="Proteomes" id="UP000011087"/>
    </source>
</evidence>
<keyword evidence="4" id="KW-0949">S-adenosyl-L-methionine</keyword>
<evidence type="ECO:0000256" key="7">
    <source>
        <dbReference type="ARBA" id="ARBA00037050"/>
    </source>
</evidence>
<reference evidence="14 16" key="1">
    <citation type="journal article" date="2012" name="Nature">
        <title>Algal genomes reveal evolutionary mosaicism and the fate of nucleomorphs.</title>
        <authorList>
            <consortium name="DOE Joint Genome Institute"/>
            <person name="Curtis B.A."/>
            <person name="Tanifuji G."/>
            <person name="Burki F."/>
            <person name="Gruber A."/>
            <person name="Irimia M."/>
            <person name="Maruyama S."/>
            <person name="Arias M.C."/>
            <person name="Ball S.G."/>
            <person name="Gile G.H."/>
            <person name="Hirakawa Y."/>
            <person name="Hopkins J.F."/>
            <person name="Kuo A."/>
            <person name="Rensing S.A."/>
            <person name="Schmutz J."/>
            <person name="Symeonidi A."/>
            <person name="Elias M."/>
            <person name="Eveleigh R.J."/>
            <person name="Herman E.K."/>
            <person name="Klute M.J."/>
            <person name="Nakayama T."/>
            <person name="Obornik M."/>
            <person name="Reyes-Prieto A."/>
            <person name="Armbrust E.V."/>
            <person name="Aves S.J."/>
            <person name="Beiko R.G."/>
            <person name="Coutinho P."/>
            <person name="Dacks J.B."/>
            <person name="Durnford D.G."/>
            <person name="Fast N.M."/>
            <person name="Green B.R."/>
            <person name="Grisdale C.J."/>
            <person name="Hempel F."/>
            <person name="Henrissat B."/>
            <person name="Hoppner M.P."/>
            <person name="Ishida K."/>
            <person name="Kim E."/>
            <person name="Koreny L."/>
            <person name="Kroth P.G."/>
            <person name="Liu Y."/>
            <person name="Malik S.B."/>
            <person name="Maier U.G."/>
            <person name="McRose D."/>
            <person name="Mock T."/>
            <person name="Neilson J.A."/>
            <person name="Onodera N.T."/>
            <person name="Poole A.M."/>
            <person name="Pritham E.J."/>
            <person name="Richards T.A."/>
            <person name="Rocap G."/>
            <person name="Roy S.W."/>
            <person name="Sarai C."/>
            <person name="Schaack S."/>
            <person name="Shirato S."/>
            <person name="Slamovits C.H."/>
            <person name="Spencer D.F."/>
            <person name="Suzuki S."/>
            <person name="Worden A.Z."/>
            <person name="Zauner S."/>
            <person name="Barry K."/>
            <person name="Bell C."/>
            <person name="Bharti A.K."/>
            <person name="Crow J.A."/>
            <person name="Grimwood J."/>
            <person name="Kramer R."/>
            <person name="Lindquist E."/>
            <person name="Lucas S."/>
            <person name="Salamov A."/>
            <person name="McFadden G.I."/>
            <person name="Lane C.E."/>
            <person name="Keeling P.J."/>
            <person name="Gray M.W."/>
            <person name="Grigoriev I.V."/>
            <person name="Archibald J.M."/>
        </authorList>
    </citation>
    <scope>NUCLEOTIDE SEQUENCE</scope>
    <source>
        <strain evidence="14 16">CCMP2712</strain>
    </source>
</reference>
<keyword evidence="6" id="KW-0539">Nucleus</keyword>
<comment type="similarity">
    <text evidence="8">Belongs to the TDD superfamily. DTWD1 family.</text>
</comment>
<keyword evidence="16" id="KW-1185">Reference proteome</keyword>
<evidence type="ECO:0000313" key="14">
    <source>
        <dbReference type="EMBL" id="EKX51938.1"/>
    </source>
</evidence>
<reference evidence="15" key="3">
    <citation type="submission" date="2016-03" db="UniProtKB">
        <authorList>
            <consortium name="EnsemblProtists"/>
        </authorList>
    </citation>
    <scope>IDENTIFICATION</scope>
</reference>
<feature type="region of interest" description="Disordered" evidence="12">
    <location>
        <begin position="249"/>
        <end position="273"/>
    </location>
</feature>
<dbReference type="EMBL" id="JH992974">
    <property type="protein sequence ID" value="EKX51938.1"/>
    <property type="molecule type" value="Genomic_DNA"/>
</dbReference>
<evidence type="ECO:0000256" key="6">
    <source>
        <dbReference type="ARBA" id="ARBA00023242"/>
    </source>
</evidence>
<dbReference type="AlphaFoldDB" id="L1JV27"/>
<accession>L1JV27</accession>
<dbReference type="GO" id="GO:0008033">
    <property type="term" value="P:tRNA processing"/>
    <property type="evidence" value="ECO:0007669"/>
    <property type="project" value="UniProtKB-KW"/>
</dbReference>
<dbReference type="OMA" id="SHEIPEF"/>
<evidence type="ECO:0000256" key="5">
    <source>
        <dbReference type="ARBA" id="ARBA00022694"/>
    </source>
</evidence>
<dbReference type="PANTHER" id="PTHR15627:SF8">
    <property type="entry name" value="TRNA-URIDINE AMINOCARBOXYPROPYLTRANSFERASE 1"/>
    <property type="match status" value="1"/>
</dbReference>
<dbReference type="GO" id="GO:0016432">
    <property type="term" value="F:tRNA-uridine aminocarboxypropyltransferase activity"/>
    <property type="evidence" value="ECO:0007669"/>
    <property type="project" value="UniProtKB-EC"/>
</dbReference>
<dbReference type="eggNOG" id="KOG3795">
    <property type="taxonomic scope" value="Eukaryota"/>
</dbReference>
<comment type="function">
    <text evidence="7">Catalyzes the formation of 3-(3-amino-3-carboxypropyl)uridine (acp3U) at position 20 in the D-loop of several cytoplasmic tRNAs (acp3U(20)).</text>
</comment>
<dbReference type="STRING" id="905079.L1JV27"/>
<evidence type="ECO:0000256" key="11">
    <source>
        <dbReference type="ARBA" id="ARBA00048718"/>
    </source>
</evidence>
<evidence type="ECO:0000256" key="8">
    <source>
        <dbReference type="ARBA" id="ARBA00038290"/>
    </source>
</evidence>
<dbReference type="OrthoDB" id="3173at2759"/>
<dbReference type="SMART" id="SM01144">
    <property type="entry name" value="DTW"/>
    <property type="match status" value="1"/>
</dbReference>
<sequence length="417" mass="47877">MQALRNQKHGCPSCQAPKKYYCEECTRAVGDASLVPSVALPFQVAIVRHARENKSKSTATHVSLTSPDVEIFTYPALPEADEEGAGEGGEEEGGRRGTYKDSLLLFPSKDAVEASEMRWEGIKRVFVIDSTWLTTNQILRDERFRGMPHVKIAAEQTTFWRYHAHGEAFLSTAECIFHLLRQYSIATAGGYDGRYDQLLFYYAHFYRQIQLHYLHRSDRSFVHKNNYIHYDKASEEEAKLKALRKEEGIAEDEQAGMGNEQDEDEEGEVAKRASDARNQALLARERFFSPSSIPTEFAIAEVIKVREKWRALVTFRVDKPNWPSTKFACQIRYKGNAQKQQPPLQLDAATGEWRTYSQDLHDDEKTREMSGHHFGGHLGKINEEDLPQMIQVRFRSEPLGWSEWSSSIELERNHLQE</sequence>
<dbReference type="GO" id="GO:0005634">
    <property type="term" value="C:nucleus"/>
    <property type="evidence" value="ECO:0007669"/>
    <property type="project" value="UniProtKB-SubCell"/>
</dbReference>
<dbReference type="EC" id="2.5.1.25" evidence="2"/>
<evidence type="ECO:0000256" key="9">
    <source>
        <dbReference type="ARBA" id="ARBA00039242"/>
    </source>
</evidence>
<protein>
    <recommendedName>
        <fullName evidence="9">tRNA-uridine aminocarboxypropyltransferase 1</fullName>
        <ecNumber evidence="2">2.5.1.25</ecNumber>
    </recommendedName>
    <alternativeName>
        <fullName evidence="10">DTW domain-containing protein 1</fullName>
    </alternativeName>
</protein>
<evidence type="ECO:0000256" key="2">
    <source>
        <dbReference type="ARBA" id="ARBA00012386"/>
    </source>
</evidence>
<reference evidence="16" key="2">
    <citation type="submission" date="2012-11" db="EMBL/GenBank/DDBJ databases">
        <authorList>
            <person name="Kuo A."/>
            <person name="Curtis B.A."/>
            <person name="Tanifuji G."/>
            <person name="Burki F."/>
            <person name="Gruber A."/>
            <person name="Irimia M."/>
            <person name="Maruyama S."/>
            <person name="Arias M.C."/>
            <person name="Ball S.G."/>
            <person name="Gile G.H."/>
            <person name="Hirakawa Y."/>
            <person name="Hopkins J.F."/>
            <person name="Rensing S.A."/>
            <person name="Schmutz J."/>
            <person name="Symeonidi A."/>
            <person name="Elias M."/>
            <person name="Eveleigh R.J."/>
            <person name="Herman E.K."/>
            <person name="Klute M.J."/>
            <person name="Nakayama T."/>
            <person name="Obornik M."/>
            <person name="Reyes-Prieto A."/>
            <person name="Armbrust E.V."/>
            <person name="Aves S.J."/>
            <person name="Beiko R.G."/>
            <person name="Coutinho P."/>
            <person name="Dacks J.B."/>
            <person name="Durnford D.G."/>
            <person name="Fast N.M."/>
            <person name="Green B.R."/>
            <person name="Grisdale C."/>
            <person name="Hempe F."/>
            <person name="Henrissat B."/>
            <person name="Hoppner M.P."/>
            <person name="Ishida K.-I."/>
            <person name="Kim E."/>
            <person name="Koreny L."/>
            <person name="Kroth P.G."/>
            <person name="Liu Y."/>
            <person name="Malik S.-B."/>
            <person name="Maier U.G."/>
            <person name="McRose D."/>
            <person name="Mock T."/>
            <person name="Neilson J.A."/>
            <person name="Onodera N.T."/>
            <person name="Poole A.M."/>
            <person name="Pritham E.J."/>
            <person name="Richards T.A."/>
            <person name="Rocap G."/>
            <person name="Roy S.W."/>
            <person name="Sarai C."/>
            <person name="Schaack S."/>
            <person name="Shirato S."/>
            <person name="Slamovits C.H."/>
            <person name="Spencer D.F."/>
            <person name="Suzuki S."/>
            <person name="Worden A.Z."/>
            <person name="Zauner S."/>
            <person name="Barry K."/>
            <person name="Bell C."/>
            <person name="Bharti A.K."/>
            <person name="Crow J.A."/>
            <person name="Grimwood J."/>
            <person name="Kramer R."/>
            <person name="Lindquist E."/>
            <person name="Lucas S."/>
            <person name="Salamov A."/>
            <person name="McFadden G.I."/>
            <person name="Lane C.E."/>
            <person name="Keeling P.J."/>
            <person name="Gray M.W."/>
            <person name="Grigoriev I.V."/>
            <person name="Archibald J.M."/>
        </authorList>
    </citation>
    <scope>NUCLEOTIDE SEQUENCE</scope>
    <source>
        <strain evidence="16">CCMP2712</strain>
    </source>
</reference>
<keyword evidence="3" id="KW-0808">Transferase</keyword>
<evidence type="ECO:0000256" key="1">
    <source>
        <dbReference type="ARBA" id="ARBA00004123"/>
    </source>
</evidence>
<feature type="compositionally biased region" description="Acidic residues" evidence="12">
    <location>
        <begin position="249"/>
        <end position="267"/>
    </location>
</feature>
<evidence type="ECO:0000256" key="4">
    <source>
        <dbReference type="ARBA" id="ARBA00022691"/>
    </source>
</evidence>
<proteinExistence type="inferred from homology"/>